<protein>
    <submittedName>
        <fullName evidence="1">Uncharacterized protein</fullName>
    </submittedName>
</protein>
<name>A0A7H0SR17_9CORY</name>
<dbReference type="EMBL" id="CP046884">
    <property type="protein sequence ID" value="QNQ90992.1"/>
    <property type="molecule type" value="Genomic_DNA"/>
</dbReference>
<dbReference type="Proteomes" id="UP000516320">
    <property type="component" value="Chromosome"/>
</dbReference>
<evidence type="ECO:0000313" key="1">
    <source>
        <dbReference type="EMBL" id="QNQ90992.1"/>
    </source>
</evidence>
<gene>
    <name evidence="1" type="ORF">GP475_10375</name>
</gene>
<dbReference type="RefSeq" id="WP_187974301.1">
    <property type="nucleotide sequence ID" value="NZ_CP046884.1"/>
</dbReference>
<accession>A0A7H0SR17</accession>
<reference evidence="1 2" key="1">
    <citation type="submission" date="2019-12" db="EMBL/GenBank/DDBJ databases">
        <title>Corynebacterium sp. nov., isolated from feces of the Anser Albifrons in China.</title>
        <authorList>
            <person name="Liu Q."/>
        </authorList>
    </citation>
    <scope>NUCLEOTIDE SEQUENCE [LARGE SCALE GENOMIC DNA]</scope>
    <source>
        <strain evidence="1 2">4H37-19</strain>
    </source>
</reference>
<proteinExistence type="predicted"/>
<sequence length="127" mass="13820">MWSGVDAIDGEASSGVWLARCRQKAYRARMDYLPCRADIAFQVVRWEETGLGVQEKAVGGCGKTAQGGDTTLETVSWVRLVASGNLDVARQHALRVDISRLDYHQRHNVMMGELNAIAQGLSAKGTG</sequence>
<dbReference type="KEGG" id="cpoy:GP475_10375"/>
<organism evidence="1 2">
    <name type="scientific">Corynebacterium poyangense</name>
    <dbReference type="NCBI Taxonomy" id="2684405"/>
    <lineage>
        <taxon>Bacteria</taxon>
        <taxon>Bacillati</taxon>
        <taxon>Actinomycetota</taxon>
        <taxon>Actinomycetes</taxon>
        <taxon>Mycobacteriales</taxon>
        <taxon>Corynebacteriaceae</taxon>
        <taxon>Corynebacterium</taxon>
    </lineage>
</organism>
<dbReference type="AlphaFoldDB" id="A0A7H0SR17"/>
<evidence type="ECO:0000313" key="2">
    <source>
        <dbReference type="Proteomes" id="UP000516320"/>
    </source>
</evidence>
<keyword evidence="2" id="KW-1185">Reference proteome</keyword>